<dbReference type="GeneID" id="300102958"/>
<name>A0A4P6U7X0_STRSO</name>
<dbReference type="KEGG" id="sseo:D0Z67_29090"/>
<evidence type="ECO:0000313" key="1">
    <source>
        <dbReference type="EMBL" id="QBJ94428.1"/>
    </source>
</evidence>
<dbReference type="EMBL" id="CP032230">
    <property type="protein sequence ID" value="QBJ94428.1"/>
    <property type="molecule type" value="Genomic_DNA"/>
</dbReference>
<organism evidence="1 2">
    <name type="scientific">Streptomyces seoulensis</name>
    <dbReference type="NCBI Taxonomy" id="73044"/>
    <lineage>
        <taxon>Bacteria</taxon>
        <taxon>Bacillati</taxon>
        <taxon>Actinomycetota</taxon>
        <taxon>Actinomycetes</taxon>
        <taxon>Kitasatosporales</taxon>
        <taxon>Streptomycetaceae</taxon>
        <taxon>Streptomyces</taxon>
    </lineage>
</organism>
<dbReference type="OrthoDB" id="4250757at2"/>
<dbReference type="AlphaFoldDB" id="A0A4P6U7X0"/>
<geneLocation type="plasmid" evidence="1">
    <name>unnamed</name>
</geneLocation>
<dbReference type="Proteomes" id="UP000292547">
    <property type="component" value="Plasmid unnamed"/>
</dbReference>
<evidence type="ECO:0000313" key="2">
    <source>
        <dbReference type="Proteomes" id="UP000292547"/>
    </source>
</evidence>
<dbReference type="RefSeq" id="WP_031183033.1">
    <property type="nucleotide sequence ID" value="NZ_CP032230.1"/>
</dbReference>
<reference evidence="1 2" key="1">
    <citation type="submission" date="2018-08" db="EMBL/GenBank/DDBJ databases">
        <title>The complete genome sequence of Streptomyces seoulensis, a pioneer strain for nickel superoxide dismutase discovery.</title>
        <authorList>
            <person name="Shin J."/>
            <person name="Lee J.-S."/>
            <person name="Lee E.-J."/>
            <person name="Youn H.-D."/>
        </authorList>
    </citation>
    <scope>NUCLEOTIDE SEQUENCE [LARGE SCALE GENOMIC DNA]</scope>
    <source>
        <strain evidence="1 2">KCTC 9819</strain>
        <plasmid evidence="1 2">unnamed</plasmid>
    </source>
</reference>
<protein>
    <submittedName>
        <fullName evidence="1">Uncharacterized protein</fullName>
    </submittedName>
</protein>
<keyword evidence="1" id="KW-0614">Plasmid</keyword>
<sequence>MDSAVQAWLLSQLGRATDLSDLNTRYLRLGTARAVALEVLRERYADMLAQPTGVTVTNVVAVNFTANLAALERKITALEAGEPPAPDDPTASDTRDHIGVILLQERPRR</sequence>
<accession>A0A4P6U7X0</accession>
<keyword evidence="2" id="KW-1185">Reference proteome</keyword>
<dbReference type="STRING" id="73044.GCA_000725795_04929"/>
<proteinExistence type="predicted"/>
<gene>
    <name evidence="1" type="ORF">D0Z67_29090</name>
</gene>